<evidence type="ECO:0000256" key="5">
    <source>
        <dbReference type="PIRSR" id="PIRSR607724-2"/>
    </source>
</evidence>
<keyword evidence="3" id="KW-0378">Hydrolase</keyword>
<dbReference type="InterPro" id="IPR007724">
    <property type="entry name" value="Poly_GlycHdrlase"/>
</dbReference>
<dbReference type="InterPro" id="IPR048362">
    <property type="entry name" value="PARG_helical"/>
</dbReference>
<evidence type="ECO:0000259" key="8">
    <source>
        <dbReference type="Pfam" id="PF20811"/>
    </source>
</evidence>
<evidence type="ECO:0000313" key="10">
    <source>
        <dbReference type="Proteomes" id="UP000825729"/>
    </source>
</evidence>
<dbReference type="GO" id="GO:0005634">
    <property type="term" value="C:nucleus"/>
    <property type="evidence" value="ECO:0007669"/>
    <property type="project" value="TreeGrafter"/>
</dbReference>
<dbReference type="AlphaFoldDB" id="A0AAV7EZK0"/>
<accession>A0AAV7EZK0</accession>
<sequence>MDETRPDLDAILPFLPLVDRSSSLFWPSRVVDALKALSEGPDFSGVDSGVLLFDVIIEIRHALGLSRERLDPNAAEGYALFFDEFIGRVESRKWFEDTVPALATLMLRLPSLLEEHYQKADTIVFQAKDGSVVKTGLRILGPQESGIVILSQELIGSLLSCSLFCLFPVVHRDSKDLPLINFDQLFGCLCASGRPSQEHKLKCLKHYFERICCSMPKGSVSFERKVLPFEQSHLGVGYPDTIFWAKSVAPLCSFTVFEEGFIEDQHLDALEVDFANSYIGGGALRTGCVQEEIRFMINPELIVAMLFLPSMVDNEAIEIVGAERFSSYGGYGSSFVFLGDFLDKSNLDSLGRQKTRIVAIDALCYPRSKQYKVQGLIRETNKAFCGFLDHSDRVKCQKIFRKGILPGDGFVQDISSVNTGSSGTQQARTCLGHSGEPDCPVSSTSTEQSSERSGDVILTENSNQEYNQAPEVEENIGVATGNWGCGAFGGDPEIKSVIQWLACSQALRPFLLYYTFGEMTLSRLEEVSQWILSHGWTVGDLWDMLVEYSSKRLKGETHLGFFAWLLPPAPQ</sequence>
<name>A0AAV7EZK0_ARIFI</name>
<dbReference type="GO" id="GO:0009225">
    <property type="term" value="P:nucleotide-sugar metabolic process"/>
    <property type="evidence" value="ECO:0007669"/>
    <property type="project" value="TreeGrafter"/>
</dbReference>
<dbReference type="PANTHER" id="PTHR12837">
    <property type="entry name" value="POLY ADP-RIBOSE GLYCOHYDROLASE"/>
    <property type="match status" value="1"/>
</dbReference>
<proteinExistence type="inferred from homology"/>
<feature type="active site" evidence="4">
    <location>
        <position position="292"/>
    </location>
</feature>
<dbReference type="GO" id="GO:0006282">
    <property type="term" value="P:regulation of DNA repair"/>
    <property type="evidence" value="ECO:0007669"/>
    <property type="project" value="InterPro"/>
</dbReference>
<feature type="active site" evidence="4">
    <location>
        <position position="291"/>
    </location>
</feature>
<dbReference type="GO" id="GO:0005737">
    <property type="term" value="C:cytoplasm"/>
    <property type="evidence" value="ECO:0007669"/>
    <property type="project" value="TreeGrafter"/>
</dbReference>
<dbReference type="Pfam" id="PF05028">
    <property type="entry name" value="PARG_cat_C"/>
    <property type="match status" value="1"/>
</dbReference>
<feature type="binding site" evidence="5">
    <location>
        <position position="331"/>
    </location>
    <ligand>
        <name>substrate</name>
    </ligand>
</feature>
<dbReference type="EC" id="3.2.1.143" evidence="2"/>
<evidence type="ECO:0000259" key="7">
    <source>
        <dbReference type="Pfam" id="PF05028"/>
    </source>
</evidence>
<reference evidence="9 10" key="1">
    <citation type="submission" date="2021-07" db="EMBL/GenBank/DDBJ databases">
        <title>The Aristolochia fimbriata genome: insights into angiosperm evolution, floral development and chemical biosynthesis.</title>
        <authorList>
            <person name="Jiao Y."/>
        </authorList>
    </citation>
    <scope>NUCLEOTIDE SEQUENCE [LARGE SCALE GENOMIC DNA]</scope>
    <source>
        <strain evidence="9">IBCAS-2021</strain>
        <tissue evidence="9">Leaf</tissue>
    </source>
</reference>
<dbReference type="GO" id="GO:0004649">
    <property type="term" value="F:poly(ADP-ribose) glycohydrolase activity"/>
    <property type="evidence" value="ECO:0007669"/>
    <property type="project" value="UniProtKB-EC"/>
</dbReference>
<gene>
    <name evidence="9" type="ORF">H6P81_006469</name>
</gene>
<evidence type="ECO:0000313" key="9">
    <source>
        <dbReference type="EMBL" id="KAG9453565.1"/>
    </source>
</evidence>
<comment type="similarity">
    <text evidence="1">Belongs to the poly(ADP-ribose) glycohydrolase family.</text>
</comment>
<organism evidence="9 10">
    <name type="scientific">Aristolochia fimbriata</name>
    <name type="common">White veined hardy Dutchman's pipe vine</name>
    <dbReference type="NCBI Taxonomy" id="158543"/>
    <lineage>
        <taxon>Eukaryota</taxon>
        <taxon>Viridiplantae</taxon>
        <taxon>Streptophyta</taxon>
        <taxon>Embryophyta</taxon>
        <taxon>Tracheophyta</taxon>
        <taxon>Spermatophyta</taxon>
        <taxon>Magnoliopsida</taxon>
        <taxon>Magnoliidae</taxon>
        <taxon>Piperales</taxon>
        <taxon>Aristolochiaceae</taxon>
        <taxon>Aristolochia</taxon>
    </lineage>
</organism>
<feature type="active site" evidence="4">
    <location>
        <position position="273"/>
    </location>
</feature>
<feature type="binding site" evidence="5">
    <location>
        <position position="276"/>
    </location>
    <ligand>
        <name>substrate</name>
    </ligand>
</feature>
<dbReference type="PANTHER" id="PTHR12837:SF0">
    <property type="entry name" value="POLY(ADP-RIBOSE) GLYCOHYDROLASE"/>
    <property type="match status" value="1"/>
</dbReference>
<dbReference type="Proteomes" id="UP000825729">
    <property type="component" value="Unassembled WGS sequence"/>
</dbReference>
<evidence type="ECO:0000256" key="4">
    <source>
        <dbReference type="PIRSR" id="PIRSR607724-1"/>
    </source>
</evidence>
<feature type="domain" description="PARG catalytic Macro" evidence="7">
    <location>
        <begin position="243"/>
        <end position="521"/>
    </location>
</feature>
<dbReference type="GO" id="GO:1990966">
    <property type="term" value="P:ATP generation from poly-ADP-D-ribose"/>
    <property type="evidence" value="ECO:0007669"/>
    <property type="project" value="TreeGrafter"/>
</dbReference>
<evidence type="ECO:0000256" key="1">
    <source>
        <dbReference type="ARBA" id="ARBA00009545"/>
    </source>
</evidence>
<evidence type="ECO:0000256" key="3">
    <source>
        <dbReference type="ARBA" id="ARBA00022801"/>
    </source>
</evidence>
<feature type="region of interest" description="Disordered" evidence="6">
    <location>
        <begin position="433"/>
        <end position="454"/>
    </location>
</feature>
<feature type="domain" description="PARG helical" evidence="8">
    <location>
        <begin position="89"/>
        <end position="224"/>
    </location>
</feature>
<comment type="caution">
    <text evidence="9">The sequence shown here is derived from an EMBL/GenBank/DDBJ whole genome shotgun (WGS) entry which is preliminary data.</text>
</comment>
<dbReference type="EMBL" id="JAINDJ010000003">
    <property type="protein sequence ID" value="KAG9453565.1"/>
    <property type="molecule type" value="Genomic_DNA"/>
</dbReference>
<dbReference type="GO" id="GO:0005975">
    <property type="term" value="P:carbohydrate metabolic process"/>
    <property type="evidence" value="ECO:0007669"/>
    <property type="project" value="InterPro"/>
</dbReference>
<dbReference type="InterPro" id="IPR046372">
    <property type="entry name" value="PARG_cat_C"/>
</dbReference>
<protein>
    <recommendedName>
        <fullName evidence="2">poly(ADP-ribose) glycohydrolase</fullName>
        <ecNumber evidence="2">3.2.1.143</ecNumber>
    </recommendedName>
</protein>
<evidence type="ECO:0000256" key="2">
    <source>
        <dbReference type="ARBA" id="ARBA00012255"/>
    </source>
</evidence>
<keyword evidence="10" id="KW-1185">Reference proteome</keyword>
<evidence type="ECO:0000256" key="6">
    <source>
        <dbReference type="SAM" id="MobiDB-lite"/>
    </source>
</evidence>
<dbReference type="Pfam" id="PF20811">
    <property type="entry name" value="PARG_cat_N"/>
    <property type="match status" value="1"/>
</dbReference>
<feature type="binding site" evidence="5">
    <location>
        <position position="290"/>
    </location>
    <ligand>
        <name>substrate</name>
    </ligand>
</feature>